<dbReference type="GO" id="GO:0005524">
    <property type="term" value="F:ATP binding"/>
    <property type="evidence" value="ECO:0007669"/>
    <property type="project" value="UniProtKB-UniRule"/>
</dbReference>
<dbReference type="PANTHER" id="PTHR43585:SF2">
    <property type="entry name" value="ATP-GRASP ENZYME FSQD"/>
    <property type="match status" value="1"/>
</dbReference>
<proteinExistence type="predicted"/>
<dbReference type="GO" id="GO:0046872">
    <property type="term" value="F:metal ion binding"/>
    <property type="evidence" value="ECO:0007669"/>
    <property type="project" value="InterPro"/>
</dbReference>
<keyword evidence="3 4" id="KW-0067">ATP-binding</keyword>
<accession>A0A9Q8CKN4</accession>
<comment type="caution">
    <text evidence="6">The sequence shown here is derived from an EMBL/GenBank/DDBJ whole genome shotgun (WGS) entry which is preliminary data.</text>
</comment>
<dbReference type="RefSeq" id="WP_133418341.1">
    <property type="nucleotide sequence ID" value="NZ_SCWD01000006.1"/>
</dbReference>
<keyword evidence="1" id="KW-0436">Ligase</keyword>
<evidence type="ECO:0000256" key="1">
    <source>
        <dbReference type="ARBA" id="ARBA00022598"/>
    </source>
</evidence>
<dbReference type="PROSITE" id="PS50975">
    <property type="entry name" value="ATP_GRASP"/>
    <property type="match status" value="1"/>
</dbReference>
<gene>
    <name evidence="6" type="ORF">ERX40_09930</name>
</gene>
<dbReference type="OrthoDB" id="9803907at2"/>
<dbReference type="EMBL" id="SCWD01000006">
    <property type="protein sequence ID" value="TDL95493.1"/>
    <property type="molecule type" value="Genomic_DNA"/>
</dbReference>
<protein>
    <submittedName>
        <fullName evidence="6">ATP-grasp domain-containing protein</fullName>
    </submittedName>
</protein>
<reference evidence="6 7" key="1">
    <citation type="submission" date="2019-01" db="EMBL/GenBank/DDBJ databases">
        <title>Draft genome sequences of the type strains of six Macrococcus species.</title>
        <authorList>
            <person name="Mazhar S."/>
            <person name="Altermann E."/>
            <person name="Hill C."/>
            <person name="Mcauliffe O."/>
        </authorList>
    </citation>
    <scope>NUCLEOTIDE SEQUENCE [LARGE SCALE GENOMIC DNA]</scope>
    <source>
        <strain evidence="6 7">ATCC 51828</strain>
    </source>
</reference>
<name>A0A9Q8CKN4_9STAP</name>
<dbReference type="InterPro" id="IPR052032">
    <property type="entry name" value="ATP-dep_AA_Ligase"/>
</dbReference>
<evidence type="ECO:0000313" key="7">
    <source>
        <dbReference type="Proteomes" id="UP000295280"/>
    </source>
</evidence>
<dbReference type="PANTHER" id="PTHR43585">
    <property type="entry name" value="FUMIPYRROLE BIOSYNTHESIS PROTEIN C"/>
    <property type="match status" value="1"/>
</dbReference>
<dbReference type="Pfam" id="PF13535">
    <property type="entry name" value="ATP-grasp_4"/>
    <property type="match status" value="1"/>
</dbReference>
<evidence type="ECO:0000259" key="5">
    <source>
        <dbReference type="PROSITE" id="PS50975"/>
    </source>
</evidence>
<sequence>MNIVFIMRDKYDRTPLPHVNLSEINFYIFCLKKHELTFEIFNNVKSYDKFDDELDKDIILLNSNSKIDRIFVFDERDIERAANLRSVLNIKGLKIEEAKIFRNKNLMKIKIESCGFKTPKYKMINTFEDLESFIRNKDYPLILKPIDGLSSIGVKKISSFEEYNEIKEEVSLPCLIEEYIDGDMFHIDGIIDNGEVIFKSVTKYITQPLEYTNGLGLNSMLLPNSDPMFLLLSEYTDRITNILNFDEQSIFHLEVFFVKEEILFCEIACRAGGGNIIKMIEIAYGVNMEKEYIELNLGRNITSNILNNNSQYYLKTNYLNKKGVLSKPIKNPTFSWCVHFEFTGKINKDYTTPQNYFDYYAQSIIKSENKKDLNDKYFILLKYIEKQKIWR</sequence>
<dbReference type="Gene3D" id="3.30.470.20">
    <property type="entry name" value="ATP-grasp fold, B domain"/>
    <property type="match status" value="1"/>
</dbReference>
<keyword evidence="2 4" id="KW-0547">Nucleotide-binding</keyword>
<dbReference type="Gene3D" id="3.40.50.20">
    <property type="match status" value="1"/>
</dbReference>
<dbReference type="InterPro" id="IPR013815">
    <property type="entry name" value="ATP_grasp_subdomain_1"/>
</dbReference>
<dbReference type="Gene3D" id="3.30.1490.20">
    <property type="entry name" value="ATP-grasp fold, A domain"/>
    <property type="match status" value="1"/>
</dbReference>
<evidence type="ECO:0000256" key="2">
    <source>
        <dbReference type="ARBA" id="ARBA00022741"/>
    </source>
</evidence>
<dbReference type="AlphaFoldDB" id="A0A9Q8CKN4"/>
<dbReference type="SUPFAM" id="SSF56059">
    <property type="entry name" value="Glutathione synthetase ATP-binding domain-like"/>
    <property type="match status" value="1"/>
</dbReference>
<organism evidence="6 7">
    <name type="scientific">Macrococcus carouselicus</name>
    <dbReference type="NCBI Taxonomy" id="69969"/>
    <lineage>
        <taxon>Bacteria</taxon>
        <taxon>Bacillati</taxon>
        <taxon>Bacillota</taxon>
        <taxon>Bacilli</taxon>
        <taxon>Bacillales</taxon>
        <taxon>Staphylococcaceae</taxon>
        <taxon>Macrococcus</taxon>
    </lineage>
</organism>
<evidence type="ECO:0000313" key="6">
    <source>
        <dbReference type="EMBL" id="TDL95493.1"/>
    </source>
</evidence>
<keyword evidence="7" id="KW-1185">Reference proteome</keyword>
<dbReference type="InterPro" id="IPR011761">
    <property type="entry name" value="ATP-grasp"/>
</dbReference>
<evidence type="ECO:0000256" key="3">
    <source>
        <dbReference type="ARBA" id="ARBA00022840"/>
    </source>
</evidence>
<dbReference type="Proteomes" id="UP000295280">
    <property type="component" value="Unassembled WGS sequence"/>
</dbReference>
<dbReference type="GO" id="GO:0016874">
    <property type="term" value="F:ligase activity"/>
    <property type="evidence" value="ECO:0007669"/>
    <property type="project" value="UniProtKB-KW"/>
</dbReference>
<feature type="domain" description="ATP-grasp" evidence="5">
    <location>
        <begin position="108"/>
        <end position="297"/>
    </location>
</feature>
<evidence type="ECO:0000256" key="4">
    <source>
        <dbReference type="PROSITE-ProRule" id="PRU00409"/>
    </source>
</evidence>